<gene>
    <name evidence="1" type="ORF">E3A20_28140</name>
</gene>
<feature type="non-terminal residue" evidence="1">
    <location>
        <position position="114"/>
    </location>
</feature>
<evidence type="ECO:0000313" key="2">
    <source>
        <dbReference type="Proteomes" id="UP000321083"/>
    </source>
</evidence>
<name>A0A5C6LZX5_9PLAN</name>
<reference evidence="1 2" key="1">
    <citation type="submission" date="2019-08" db="EMBL/GenBank/DDBJ databases">
        <title>100 year-old enigma solved: identification of Planctomyces bekefii, the type genus and species of the phylum Planctomycetes.</title>
        <authorList>
            <person name="Svetlana D.N."/>
            <person name="Overmann J."/>
        </authorList>
    </citation>
    <scope>NUCLEOTIDE SEQUENCE [LARGE SCALE GENOMIC DNA]</scope>
    <source>
        <strain evidence="1">Phe10_nw2017</strain>
    </source>
</reference>
<reference evidence="1 2" key="2">
    <citation type="submission" date="2019-08" db="EMBL/GenBank/DDBJ databases">
        <authorList>
            <person name="Henke P."/>
        </authorList>
    </citation>
    <scope>NUCLEOTIDE SEQUENCE [LARGE SCALE GENOMIC DNA]</scope>
    <source>
        <strain evidence="1">Phe10_nw2017</strain>
    </source>
</reference>
<protein>
    <submittedName>
        <fullName evidence="1">Uncharacterized protein</fullName>
    </submittedName>
</protein>
<evidence type="ECO:0000313" key="1">
    <source>
        <dbReference type="EMBL" id="TWW08056.1"/>
    </source>
</evidence>
<accession>A0A5C6LZX5</accession>
<proteinExistence type="predicted"/>
<dbReference type="Proteomes" id="UP000321083">
    <property type="component" value="Unassembled WGS sequence"/>
</dbReference>
<dbReference type="AlphaFoldDB" id="A0A5C6LZX5"/>
<sequence length="114" mass="12947">MSWTDREITAWLDEMLPPARMAEFENQVRTDKALQQKVAAVIRSRDQGGNSIGEIWQRARLSCPSRSELGNYLLQTLTPEHADYIEFHLSTIGCRLCQANLADLEEQSSQQSPP</sequence>
<comment type="caution">
    <text evidence="1">The sequence shown here is derived from an EMBL/GenBank/DDBJ whole genome shotgun (WGS) entry which is preliminary data.</text>
</comment>
<dbReference type="EMBL" id="SRHE01000867">
    <property type="protein sequence ID" value="TWW08056.1"/>
    <property type="molecule type" value="Genomic_DNA"/>
</dbReference>
<keyword evidence="2" id="KW-1185">Reference proteome</keyword>
<organism evidence="1 2">
    <name type="scientific">Planctomyces bekefii</name>
    <dbReference type="NCBI Taxonomy" id="1653850"/>
    <lineage>
        <taxon>Bacteria</taxon>
        <taxon>Pseudomonadati</taxon>
        <taxon>Planctomycetota</taxon>
        <taxon>Planctomycetia</taxon>
        <taxon>Planctomycetales</taxon>
        <taxon>Planctomycetaceae</taxon>
        <taxon>Planctomyces</taxon>
    </lineage>
</organism>